<dbReference type="InterPro" id="IPR006015">
    <property type="entry name" value="Universal_stress_UspA"/>
</dbReference>
<dbReference type="EMBL" id="AP025628">
    <property type="protein sequence ID" value="BDG60434.1"/>
    <property type="molecule type" value="Genomic_DNA"/>
</dbReference>
<keyword evidence="6" id="KW-1185">Reference proteome</keyword>
<keyword evidence="3" id="KW-0067">ATP-binding</keyword>
<feature type="domain" description="UspA" evidence="4">
    <location>
        <begin position="150"/>
        <end position="295"/>
    </location>
</feature>
<dbReference type="InterPro" id="IPR014729">
    <property type="entry name" value="Rossmann-like_a/b/a_fold"/>
</dbReference>
<dbReference type="CDD" id="cd00293">
    <property type="entry name" value="USP-like"/>
    <property type="match status" value="2"/>
</dbReference>
<dbReference type="Gene3D" id="3.40.50.620">
    <property type="entry name" value="HUPs"/>
    <property type="match status" value="2"/>
</dbReference>
<evidence type="ECO:0000313" key="6">
    <source>
        <dbReference type="Proteomes" id="UP001163687"/>
    </source>
</evidence>
<evidence type="ECO:0000259" key="4">
    <source>
        <dbReference type="Pfam" id="PF00582"/>
    </source>
</evidence>
<evidence type="ECO:0000256" key="3">
    <source>
        <dbReference type="ARBA" id="ARBA00022840"/>
    </source>
</evidence>
<dbReference type="PANTHER" id="PTHR46268:SF27">
    <property type="entry name" value="UNIVERSAL STRESS PROTEIN RV2623"/>
    <property type="match status" value="1"/>
</dbReference>
<dbReference type="PANTHER" id="PTHR46268">
    <property type="entry name" value="STRESS RESPONSE PROTEIN NHAX"/>
    <property type="match status" value="1"/>
</dbReference>
<evidence type="ECO:0000256" key="1">
    <source>
        <dbReference type="ARBA" id="ARBA00008791"/>
    </source>
</evidence>
<keyword evidence="2" id="KW-0547">Nucleotide-binding</keyword>
<evidence type="ECO:0000313" key="5">
    <source>
        <dbReference type="EMBL" id="BDG60434.1"/>
    </source>
</evidence>
<proteinExistence type="inferred from homology"/>
<evidence type="ECO:0000256" key="2">
    <source>
        <dbReference type="ARBA" id="ARBA00022741"/>
    </source>
</evidence>
<reference evidence="5" key="1">
    <citation type="submission" date="2022-03" db="EMBL/GenBank/DDBJ databases">
        <title>Complete genome sequence of Caldinitratiruptor microaerophilus.</title>
        <authorList>
            <person name="Mukaiyama R."/>
            <person name="Nishiyama T."/>
            <person name="Ueda K."/>
        </authorList>
    </citation>
    <scope>NUCLEOTIDE SEQUENCE</scope>
    <source>
        <strain evidence="5">JCM 16183</strain>
    </source>
</reference>
<dbReference type="KEGG" id="cmic:caldi_15240"/>
<dbReference type="Proteomes" id="UP001163687">
    <property type="component" value="Chromosome"/>
</dbReference>
<dbReference type="RefSeq" id="WP_264844458.1">
    <property type="nucleotide sequence ID" value="NZ_AP025628.1"/>
</dbReference>
<accession>A0AA35CJG9</accession>
<name>A0AA35CJG9_9FIRM</name>
<dbReference type="InterPro" id="IPR006016">
    <property type="entry name" value="UspA"/>
</dbReference>
<dbReference type="GO" id="GO:0005524">
    <property type="term" value="F:ATP binding"/>
    <property type="evidence" value="ECO:0007669"/>
    <property type="project" value="UniProtKB-KW"/>
</dbReference>
<comment type="similarity">
    <text evidence="1">Belongs to the universal stress protein A family.</text>
</comment>
<protein>
    <submittedName>
        <fullName evidence="5">Universal stress protein UspA</fullName>
    </submittedName>
</protein>
<dbReference type="Pfam" id="PF00582">
    <property type="entry name" value="Usp"/>
    <property type="match status" value="2"/>
</dbReference>
<feature type="domain" description="UspA" evidence="4">
    <location>
        <begin position="1"/>
        <end position="139"/>
    </location>
</feature>
<organism evidence="5 6">
    <name type="scientific">Caldinitratiruptor microaerophilus</name>
    <dbReference type="NCBI Taxonomy" id="671077"/>
    <lineage>
        <taxon>Bacteria</taxon>
        <taxon>Bacillati</taxon>
        <taxon>Bacillota</taxon>
        <taxon>Clostridia</taxon>
        <taxon>Eubacteriales</taxon>
        <taxon>Symbiobacteriaceae</taxon>
        <taxon>Caldinitratiruptor</taxon>
    </lineage>
</organism>
<dbReference type="SUPFAM" id="SSF52402">
    <property type="entry name" value="Adenine nucleotide alpha hydrolases-like"/>
    <property type="match status" value="2"/>
</dbReference>
<dbReference type="PRINTS" id="PR01438">
    <property type="entry name" value="UNVRSLSTRESS"/>
</dbReference>
<gene>
    <name evidence="5" type="ORF">caldi_15240</name>
</gene>
<sequence>MFQHLLVPLDGSALAECVLPPVRALAARLGAAVTLLHVLERNAPAQVHGDRHLAAAAEARAYLDAVAAGLGQEGVRASVHVHEVAEGRVARSIADHAREFGCDLIVLATHGRGGVRGFFLGSIAQQVAGSGAAPVFLVHPDAVPDPLCCRHLTVPLDGAPDHERCLPVAIGLARAFGASLHLVTVVPRRSDLTAEEAAAGRLLPASTQLRLEVRRQEAARYLADLRRRLEPEGVPVTVEVRRGEPAAQILAALRAAGTDLVVFGTHATKGWEAFWAGSVTPRVLPQWRRPALLVPV</sequence>
<dbReference type="AlphaFoldDB" id="A0AA35CJG9"/>